<dbReference type="CDD" id="cd07730">
    <property type="entry name" value="metallo-hydrolase-like_MBL-fold"/>
    <property type="match status" value="1"/>
</dbReference>
<accession>A0A8H4PGT2</accession>
<protein>
    <submittedName>
        <fullName evidence="7">3-hydroxyisobutyrate dehydrogenase</fullName>
    </submittedName>
</protein>
<dbReference type="Gene3D" id="3.60.15.10">
    <property type="entry name" value="Ribonuclease Z/Hydroxyacylglutathione hydrolase-like"/>
    <property type="match status" value="1"/>
</dbReference>
<dbReference type="PANTHER" id="PTHR42978">
    <property type="entry name" value="QUORUM-QUENCHING LACTONASE YTNP-RELATED-RELATED"/>
    <property type="match status" value="1"/>
</dbReference>
<dbReference type="InterPro" id="IPR051013">
    <property type="entry name" value="MBL_superfamily_lactonases"/>
</dbReference>
<dbReference type="GO" id="GO:0046872">
    <property type="term" value="F:metal ion binding"/>
    <property type="evidence" value="ECO:0007669"/>
    <property type="project" value="UniProtKB-KW"/>
</dbReference>
<comment type="similarity">
    <text evidence="2">Belongs to the metallo-beta-lactamase superfamily.</text>
</comment>
<keyword evidence="3" id="KW-0479">Metal-binding</keyword>
<dbReference type="Proteomes" id="UP000554235">
    <property type="component" value="Unassembled WGS sequence"/>
</dbReference>
<gene>
    <name evidence="7" type="ORF">FALBO_2498</name>
</gene>
<evidence type="ECO:0000256" key="3">
    <source>
        <dbReference type="ARBA" id="ARBA00022723"/>
    </source>
</evidence>
<evidence type="ECO:0000256" key="4">
    <source>
        <dbReference type="ARBA" id="ARBA00022801"/>
    </source>
</evidence>
<keyword evidence="8" id="KW-1185">Reference proteome</keyword>
<dbReference type="Pfam" id="PF00753">
    <property type="entry name" value="Lactamase_B"/>
    <property type="match status" value="1"/>
</dbReference>
<dbReference type="OrthoDB" id="10250730at2759"/>
<keyword evidence="5" id="KW-0862">Zinc</keyword>
<dbReference type="SUPFAM" id="SSF56281">
    <property type="entry name" value="Metallo-hydrolase/oxidoreductase"/>
    <property type="match status" value="1"/>
</dbReference>
<dbReference type="AlphaFoldDB" id="A0A8H4PGT2"/>
<dbReference type="PANTHER" id="PTHR42978:SF2">
    <property type="entry name" value="102 KBASES UNSTABLE REGION: FROM 1 TO 119443"/>
    <property type="match status" value="1"/>
</dbReference>
<comment type="caution">
    <text evidence="7">The sequence shown here is derived from an EMBL/GenBank/DDBJ whole genome shotgun (WGS) entry which is preliminary data.</text>
</comment>
<evidence type="ECO:0000256" key="2">
    <source>
        <dbReference type="ARBA" id="ARBA00007749"/>
    </source>
</evidence>
<evidence type="ECO:0000313" key="8">
    <source>
        <dbReference type="Proteomes" id="UP000554235"/>
    </source>
</evidence>
<feature type="domain" description="Metallo-beta-lactamase" evidence="6">
    <location>
        <begin position="115"/>
        <end position="213"/>
    </location>
</feature>
<proteinExistence type="inferred from homology"/>
<comment type="cofactor">
    <cofactor evidence="1">
        <name>Zn(2+)</name>
        <dbReference type="ChEBI" id="CHEBI:29105"/>
    </cofactor>
</comment>
<sequence length="308" mass="33824">MADIAGIKDALWALERKAHGQVTISARQGGTFTLPKKLFVSGASDDEQTRVPSLAFVLVYQSPAAGPRRILFDLGLRRNTEDYTLPIQNHLRNRLPMQTLPDVRQSLLDGGLACQDIDEVILSHVHWDHIGTPADFPQARFFVGAGSLGVLKDGFNGHMSHSHFQHDLFDNLDVTEFSSPDGWQVAGGLHIHDLDAEGAVYVVDSPGHLLGHIALLARKGPRHWVLLIGDACHDSRLLTGEMSIAEWTDAEGRACCIHMDQKQAAETVEIFAQWKRASEHGGVELDIIFAHDATWAASHPDAFFPGTL</sequence>
<evidence type="ECO:0000256" key="1">
    <source>
        <dbReference type="ARBA" id="ARBA00001947"/>
    </source>
</evidence>
<keyword evidence="4" id="KW-0378">Hydrolase</keyword>
<dbReference type="InterPro" id="IPR001279">
    <property type="entry name" value="Metallo-B-lactamas"/>
</dbReference>
<organism evidence="7 8">
    <name type="scientific">Fusarium albosuccineum</name>
    <dbReference type="NCBI Taxonomy" id="1237068"/>
    <lineage>
        <taxon>Eukaryota</taxon>
        <taxon>Fungi</taxon>
        <taxon>Dikarya</taxon>
        <taxon>Ascomycota</taxon>
        <taxon>Pezizomycotina</taxon>
        <taxon>Sordariomycetes</taxon>
        <taxon>Hypocreomycetidae</taxon>
        <taxon>Hypocreales</taxon>
        <taxon>Nectriaceae</taxon>
        <taxon>Fusarium</taxon>
        <taxon>Fusarium decemcellulare species complex</taxon>
    </lineage>
</organism>
<name>A0A8H4PGT2_9HYPO</name>
<dbReference type="EMBL" id="JAADYS010000322">
    <property type="protein sequence ID" value="KAF4470598.1"/>
    <property type="molecule type" value="Genomic_DNA"/>
</dbReference>
<dbReference type="InterPro" id="IPR036866">
    <property type="entry name" value="RibonucZ/Hydroxyglut_hydro"/>
</dbReference>
<dbReference type="GO" id="GO:0016787">
    <property type="term" value="F:hydrolase activity"/>
    <property type="evidence" value="ECO:0007669"/>
    <property type="project" value="UniProtKB-KW"/>
</dbReference>
<reference evidence="7 8" key="1">
    <citation type="submission" date="2020-01" db="EMBL/GenBank/DDBJ databases">
        <title>Identification and distribution of gene clusters putatively required for synthesis of sphingolipid metabolism inhibitors in phylogenetically diverse species of the filamentous fungus Fusarium.</title>
        <authorList>
            <person name="Kim H.-S."/>
            <person name="Busman M."/>
            <person name="Brown D.W."/>
            <person name="Divon H."/>
            <person name="Uhlig S."/>
            <person name="Proctor R.H."/>
        </authorList>
    </citation>
    <scope>NUCLEOTIDE SEQUENCE [LARGE SCALE GENOMIC DNA]</scope>
    <source>
        <strain evidence="7 8">NRRL 20459</strain>
    </source>
</reference>
<evidence type="ECO:0000313" key="7">
    <source>
        <dbReference type="EMBL" id="KAF4470598.1"/>
    </source>
</evidence>
<evidence type="ECO:0000259" key="6">
    <source>
        <dbReference type="Pfam" id="PF00753"/>
    </source>
</evidence>
<evidence type="ECO:0000256" key="5">
    <source>
        <dbReference type="ARBA" id="ARBA00022833"/>
    </source>
</evidence>